<reference evidence="2" key="1">
    <citation type="journal article" date="2017" name="Nat. Ecol. Evol.">
        <title>Genome expansion and lineage-specific genetic innovations in the forest pathogenic fungi Armillaria.</title>
        <authorList>
            <person name="Sipos G."/>
            <person name="Prasanna A.N."/>
            <person name="Walter M.C."/>
            <person name="O'Connor E."/>
            <person name="Balint B."/>
            <person name="Krizsan K."/>
            <person name="Kiss B."/>
            <person name="Hess J."/>
            <person name="Varga T."/>
            <person name="Slot J."/>
            <person name="Riley R."/>
            <person name="Boka B."/>
            <person name="Rigling D."/>
            <person name="Barry K."/>
            <person name="Lee J."/>
            <person name="Mihaltcheva S."/>
            <person name="LaButti K."/>
            <person name="Lipzen A."/>
            <person name="Waldron R."/>
            <person name="Moloney N.M."/>
            <person name="Sperisen C."/>
            <person name="Kredics L."/>
            <person name="Vagvoelgyi C."/>
            <person name="Patrignani A."/>
            <person name="Fitzpatrick D."/>
            <person name="Nagy I."/>
            <person name="Doyle S."/>
            <person name="Anderson J.B."/>
            <person name="Grigoriev I.V."/>
            <person name="Gueldener U."/>
            <person name="Muensterkoetter M."/>
            <person name="Nagy L.G."/>
        </authorList>
    </citation>
    <scope>NUCLEOTIDE SEQUENCE [LARGE SCALE GENOMIC DNA]</scope>
    <source>
        <strain evidence="2">Ar21-2</strain>
    </source>
</reference>
<keyword evidence="2" id="KW-1185">Reference proteome</keyword>
<evidence type="ECO:0000313" key="2">
    <source>
        <dbReference type="Proteomes" id="UP000217790"/>
    </source>
</evidence>
<dbReference type="OMA" id="CGAWRNI"/>
<gene>
    <name evidence="1" type="ORF">ARMGADRAFT_1083031</name>
</gene>
<dbReference type="Proteomes" id="UP000217790">
    <property type="component" value="Unassembled WGS sequence"/>
</dbReference>
<name>A0A2H3DPG0_ARMGA</name>
<dbReference type="InParanoid" id="A0A2H3DPG0"/>
<evidence type="ECO:0000313" key="1">
    <source>
        <dbReference type="EMBL" id="PBK90143.1"/>
    </source>
</evidence>
<dbReference type="AlphaFoldDB" id="A0A2H3DPG0"/>
<organism evidence="1 2">
    <name type="scientific">Armillaria gallica</name>
    <name type="common">Bulbous honey fungus</name>
    <name type="synonym">Armillaria bulbosa</name>
    <dbReference type="NCBI Taxonomy" id="47427"/>
    <lineage>
        <taxon>Eukaryota</taxon>
        <taxon>Fungi</taxon>
        <taxon>Dikarya</taxon>
        <taxon>Basidiomycota</taxon>
        <taxon>Agaricomycotina</taxon>
        <taxon>Agaricomycetes</taxon>
        <taxon>Agaricomycetidae</taxon>
        <taxon>Agaricales</taxon>
        <taxon>Marasmiineae</taxon>
        <taxon>Physalacriaceae</taxon>
        <taxon>Armillaria</taxon>
    </lineage>
</organism>
<dbReference type="SUPFAM" id="SSF81383">
    <property type="entry name" value="F-box domain"/>
    <property type="match status" value="1"/>
</dbReference>
<protein>
    <submittedName>
        <fullName evidence="1">Uncharacterized protein</fullName>
    </submittedName>
</protein>
<dbReference type="InterPro" id="IPR036047">
    <property type="entry name" value="F-box-like_dom_sf"/>
</dbReference>
<proteinExistence type="predicted"/>
<dbReference type="STRING" id="47427.A0A2H3DPG0"/>
<accession>A0A2H3DPG0</accession>
<dbReference type="OrthoDB" id="3365698at2759"/>
<dbReference type="EMBL" id="KZ293666">
    <property type="protein sequence ID" value="PBK90143.1"/>
    <property type="molecule type" value="Genomic_DNA"/>
</dbReference>
<sequence>MNAIDAMFHLNAVARSIPEPVLPPNALNSQISGILRATRPFLDTDRDRILQNIGVVGRQVSVYDALLNRIDEVRLETQSHRDAVHKSMVAYSTLAPIRRLPSDILRSVFLEVQTSLWWNPEVSESYSNPEPPPLDFSQGPWRLSHVCGAWRNIVLSYPQLWSRIVLQFGILRPVEMLLKIVPALQVAILRSAQHPLDIVFKL</sequence>